<feature type="chain" id="PRO_5046447133" evidence="1">
    <location>
        <begin position="23"/>
        <end position="331"/>
    </location>
</feature>
<accession>A0ABY5LIM9</accession>
<organism evidence="2 3">
    <name type="scientific">Vibrio japonicus</name>
    <dbReference type="NCBI Taxonomy" id="1824638"/>
    <lineage>
        <taxon>Bacteria</taxon>
        <taxon>Pseudomonadati</taxon>
        <taxon>Pseudomonadota</taxon>
        <taxon>Gammaproteobacteria</taxon>
        <taxon>Vibrionales</taxon>
        <taxon>Vibrionaceae</taxon>
        <taxon>Vibrio</taxon>
    </lineage>
</organism>
<dbReference type="EMBL" id="CP102096">
    <property type="protein sequence ID" value="UUM30970.1"/>
    <property type="molecule type" value="Genomic_DNA"/>
</dbReference>
<gene>
    <name evidence="2" type="ORF">NP165_02105</name>
</gene>
<evidence type="ECO:0000313" key="2">
    <source>
        <dbReference type="EMBL" id="UUM30970.1"/>
    </source>
</evidence>
<evidence type="ECO:0000256" key="1">
    <source>
        <dbReference type="SAM" id="SignalP"/>
    </source>
</evidence>
<keyword evidence="1" id="KW-0732">Signal</keyword>
<dbReference type="InterPro" id="IPR025737">
    <property type="entry name" value="FApF"/>
</dbReference>
<feature type="signal peptide" evidence="1">
    <location>
        <begin position="1"/>
        <end position="22"/>
    </location>
</feature>
<evidence type="ECO:0000313" key="3">
    <source>
        <dbReference type="Proteomes" id="UP001058602"/>
    </source>
</evidence>
<dbReference type="Pfam" id="PF13557">
    <property type="entry name" value="Phenol_MetA_deg"/>
    <property type="match status" value="1"/>
</dbReference>
<proteinExistence type="predicted"/>
<sequence>MLRKAKILCSLATLCLSTNVVAEEETEVAKRPQTVQDVIVRSGVLTPKGQVAFDASVSFTQNSSNKVAVVGYTVLPALLVGRIEVSDSDRTTMTASLSMRYGLRDDTELEVRWPYVYRSDQITTRPIEDGSESETINTSKSGGGMGDIEFALRHQLNFETTPYWIAGLTLKSAYGKSPYEIDINETDNTYEEIPTGSGFWSIEPAISMLYPTDPAVIFLSFSYIYNFKDSVNVNGESTDIDLGDTISLGAGVGFALNPDLSLSMGFGHRTILDSKINGEKPEDSKLLHLDTLNFGVNYAFSPTSSISINAQAGLTEDSPDFQLTVRVPFSI</sequence>
<dbReference type="Proteomes" id="UP001058602">
    <property type="component" value="Chromosome 1"/>
</dbReference>
<protein>
    <submittedName>
        <fullName evidence="2">Transporter</fullName>
    </submittedName>
</protein>
<name>A0ABY5LIM9_9VIBR</name>
<dbReference type="RefSeq" id="WP_257084696.1">
    <property type="nucleotide sequence ID" value="NZ_CP102096.1"/>
</dbReference>
<keyword evidence="3" id="KW-1185">Reference proteome</keyword>
<dbReference type="SUPFAM" id="SSF56935">
    <property type="entry name" value="Porins"/>
    <property type="match status" value="1"/>
</dbReference>
<reference evidence="2" key="1">
    <citation type="submission" date="2022-07" db="EMBL/GenBank/DDBJ databases">
        <title>Complete genome of Vibrio japonicus strain JCM 31412T and phylogenomic assessment of the Nereis clade of the genus Vibrio.</title>
        <authorList>
            <person name="Shlafstein M.D."/>
            <person name="Emsley S.A."/>
            <person name="Ushijima B."/>
            <person name="Videau P."/>
            <person name="Saw J.H."/>
        </authorList>
    </citation>
    <scope>NUCLEOTIDE SEQUENCE</scope>
    <source>
        <strain evidence="2">JCM 31412</strain>
    </source>
</reference>